<dbReference type="RefSeq" id="WP_109430507.1">
    <property type="nucleotide sequence ID" value="NZ_MPDK01000009.1"/>
</dbReference>
<proteinExistence type="predicted"/>
<sequence length="63" mass="7039">MSDTNETIDLTISIREISINTIEGGRVNVGIGIQSARRKREKFSVLTFRDQELKKEWGSAADG</sequence>
<dbReference type="AlphaFoldDB" id="A0A2U3D900"/>
<comment type="caution">
    <text evidence="1">The sequence shown here is derived from an EMBL/GenBank/DDBJ whole genome shotgun (WGS) entry which is preliminary data.</text>
</comment>
<reference evidence="1 2" key="1">
    <citation type="submission" date="2016-11" db="EMBL/GenBank/DDBJ databases">
        <title>Comparative genomics of Acidibacillus ferroxidans species.</title>
        <authorList>
            <person name="Oliveira G."/>
            <person name="Nunes G."/>
            <person name="Oliveira R."/>
            <person name="Araujo F."/>
            <person name="Salim A."/>
            <person name="Scholte L."/>
            <person name="Morais D."/>
            <person name="Nancucheo I."/>
            <person name="Johnson D.B."/>
            <person name="Grail B."/>
            <person name="Bittencourt J."/>
            <person name="Valadares R."/>
        </authorList>
    </citation>
    <scope>NUCLEOTIDE SEQUENCE [LARGE SCALE GENOMIC DNA]</scope>
    <source>
        <strain evidence="1 2">Y002</strain>
    </source>
</reference>
<keyword evidence="2" id="KW-1185">Reference proteome</keyword>
<gene>
    <name evidence="1" type="ORF">BM613_07205</name>
</gene>
<dbReference type="EMBL" id="MPDK01000009">
    <property type="protein sequence ID" value="PWI57760.1"/>
    <property type="molecule type" value="Genomic_DNA"/>
</dbReference>
<dbReference type="Proteomes" id="UP000245380">
    <property type="component" value="Unassembled WGS sequence"/>
</dbReference>
<protein>
    <submittedName>
        <fullName evidence="1">Uncharacterized protein</fullName>
    </submittedName>
</protein>
<organism evidence="1 2">
    <name type="scientific">Sulfoacidibacillus thermotolerans</name>
    <name type="common">Acidibacillus sulfuroxidans</name>
    <dbReference type="NCBI Taxonomy" id="1765684"/>
    <lineage>
        <taxon>Bacteria</taxon>
        <taxon>Bacillati</taxon>
        <taxon>Bacillota</taxon>
        <taxon>Bacilli</taxon>
        <taxon>Bacillales</taxon>
        <taxon>Alicyclobacillaceae</taxon>
        <taxon>Sulfoacidibacillus</taxon>
    </lineage>
</organism>
<evidence type="ECO:0000313" key="2">
    <source>
        <dbReference type="Proteomes" id="UP000245380"/>
    </source>
</evidence>
<name>A0A2U3D900_SULT2</name>
<accession>A0A2U3D900</accession>
<evidence type="ECO:0000313" key="1">
    <source>
        <dbReference type="EMBL" id="PWI57760.1"/>
    </source>
</evidence>